<feature type="transmembrane region" description="Helical" evidence="1">
    <location>
        <begin position="130"/>
        <end position="161"/>
    </location>
</feature>
<feature type="transmembrane region" description="Helical" evidence="1">
    <location>
        <begin position="173"/>
        <end position="193"/>
    </location>
</feature>
<name>A0ABS6S005_9BACT</name>
<gene>
    <name evidence="2" type="ORF">HWQ67_11425</name>
</gene>
<dbReference type="EMBL" id="JABXWD010000209">
    <property type="protein sequence ID" value="MBV6342196.1"/>
    <property type="molecule type" value="Genomic_DNA"/>
</dbReference>
<feature type="transmembrane region" description="Helical" evidence="1">
    <location>
        <begin position="230"/>
        <end position="262"/>
    </location>
</feature>
<keyword evidence="1" id="KW-1133">Transmembrane helix</keyword>
<evidence type="ECO:0000313" key="3">
    <source>
        <dbReference type="Proteomes" id="UP001196980"/>
    </source>
</evidence>
<comment type="caution">
    <text evidence="2">The sequence shown here is derived from an EMBL/GenBank/DDBJ whole genome shotgun (WGS) entry which is preliminary data.</text>
</comment>
<keyword evidence="3" id="KW-1185">Reference proteome</keyword>
<reference evidence="2 3" key="1">
    <citation type="journal article" date="2020" name="J Geophys Res Biogeosci">
        <title>Magnetotaxis as an Adaptation to Enable Bacterial Shuttling of Microbial Sulfur and Sulfur Cycling Across Aquatic Oxic#Anoxic Interfaces.</title>
        <authorList>
            <person name="Li J."/>
            <person name="Liu P."/>
            <person name="Wang J."/>
            <person name="Roberts A.P."/>
            <person name="Pan Y."/>
        </authorList>
    </citation>
    <scope>NUCLEOTIDE SEQUENCE [LARGE SCALE GENOMIC DNA]</scope>
    <source>
        <strain evidence="2 3">MYR-1_YQ</strain>
    </source>
</reference>
<accession>A0ABS6S005</accession>
<dbReference type="RefSeq" id="WP_218252819.1">
    <property type="nucleotide sequence ID" value="NZ_JABXWD010000209.1"/>
</dbReference>
<evidence type="ECO:0000313" key="2">
    <source>
        <dbReference type="EMBL" id="MBV6342196.1"/>
    </source>
</evidence>
<feature type="transmembrane region" description="Helical" evidence="1">
    <location>
        <begin position="75"/>
        <end position="100"/>
    </location>
</feature>
<protein>
    <recommendedName>
        <fullName evidence="4">Glycerophosphoryl diester phosphodiesterase membrane domain-containing protein</fullName>
    </recommendedName>
</protein>
<keyword evidence="1" id="KW-0812">Transmembrane</keyword>
<dbReference type="Proteomes" id="UP001196980">
    <property type="component" value="Unassembled WGS sequence"/>
</dbReference>
<keyword evidence="1" id="KW-0472">Membrane</keyword>
<feature type="transmembrane region" description="Helical" evidence="1">
    <location>
        <begin position="21"/>
        <end position="54"/>
    </location>
</feature>
<sequence length="320" mass="34261">MTFTDSFKNGFEVLNKNWVVVAIQIAAIFVAMTGLVILIAIPLVLVAVVFGSDLMQIINNFSMESLTSLITAKHLSIAIVIALVLTVYILAMVLILVFIYGGSCGVLAKSVQERKYGFTLKGFYVEGKRMFFPLLGFNIVIGLIAVIEVAVLAACYVLILSLRDAANAGSGQLGNFIEIFSALITLTVLFFLLTGTLSVNVYGTSILALRGGGVFRALRGSISFIINKPSAYWFYLVCVGGFIGINIALLIIGAIISVIPFIGAVLAIPFQLLLQVAQSYMGFLVISSVFSYYHGFTGGESISPSDILTEALQPGGPPQE</sequence>
<evidence type="ECO:0000256" key="1">
    <source>
        <dbReference type="SAM" id="Phobius"/>
    </source>
</evidence>
<evidence type="ECO:0008006" key="4">
    <source>
        <dbReference type="Google" id="ProtNLM"/>
    </source>
</evidence>
<organism evidence="2 3">
    <name type="scientific">Candidatus Magnetobacterium casense</name>
    <dbReference type="NCBI Taxonomy" id="1455061"/>
    <lineage>
        <taxon>Bacteria</taxon>
        <taxon>Pseudomonadati</taxon>
        <taxon>Nitrospirota</taxon>
        <taxon>Thermodesulfovibrionia</taxon>
        <taxon>Thermodesulfovibrionales</taxon>
        <taxon>Candidatus Magnetobacteriaceae</taxon>
        <taxon>Candidatus Magnetobacterium</taxon>
    </lineage>
</organism>
<proteinExistence type="predicted"/>